<evidence type="ECO:0000313" key="3">
    <source>
        <dbReference type="Proteomes" id="UP001240643"/>
    </source>
</evidence>
<keyword evidence="1" id="KW-0472">Membrane</keyword>
<reference evidence="2" key="1">
    <citation type="submission" date="2023-07" db="EMBL/GenBank/DDBJ databases">
        <title>Genomic Encyclopedia of Type Strains, Phase IV (KMG-IV): sequencing the most valuable type-strain genomes for metagenomic binning, comparative biology and taxonomic classification.</title>
        <authorList>
            <person name="Goeker M."/>
        </authorList>
    </citation>
    <scope>NUCLEOTIDE SEQUENCE [LARGE SCALE GENOMIC DNA]</scope>
    <source>
        <strain evidence="2">DSM 21204</strain>
    </source>
</reference>
<dbReference type="RefSeq" id="WP_256547746.1">
    <property type="nucleotide sequence ID" value="NZ_CP101809.1"/>
</dbReference>
<dbReference type="EMBL" id="JAUSWO010000001">
    <property type="protein sequence ID" value="MDQ0514381.1"/>
    <property type="molecule type" value="Genomic_DNA"/>
</dbReference>
<protein>
    <submittedName>
        <fullName evidence="2">Uncharacterized protein</fullName>
    </submittedName>
</protein>
<keyword evidence="1" id="KW-0812">Transmembrane</keyword>
<dbReference type="Proteomes" id="UP001240643">
    <property type="component" value="Unassembled WGS sequence"/>
</dbReference>
<keyword evidence="1" id="KW-1133">Transmembrane helix</keyword>
<accession>A0ABU0M0A9</accession>
<evidence type="ECO:0000256" key="1">
    <source>
        <dbReference type="SAM" id="Phobius"/>
    </source>
</evidence>
<organism evidence="2 3">
    <name type="scientific">Mycoplasmoides fastidiosum</name>
    <dbReference type="NCBI Taxonomy" id="92758"/>
    <lineage>
        <taxon>Bacteria</taxon>
        <taxon>Bacillati</taxon>
        <taxon>Mycoplasmatota</taxon>
        <taxon>Mycoplasmoidales</taxon>
        <taxon>Mycoplasmoidaceae</taxon>
        <taxon>Mycoplasmoides</taxon>
    </lineage>
</organism>
<comment type="caution">
    <text evidence="2">The sequence shown here is derived from an EMBL/GenBank/DDBJ whole genome shotgun (WGS) entry which is preliminary data.</text>
</comment>
<keyword evidence="3" id="KW-1185">Reference proteome</keyword>
<sequence>MNSKFKKNLLSFTDKYWFSLSANWLISFAILTSSALAFVSSTHLIHQKYQAQKAAEQIDPVQDQLARITQSGVTNSVGGGDIYC</sequence>
<name>A0ABU0M0A9_9BACT</name>
<feature type="transmembrane region" description="Helical" evidence="1">
    <location>
        <begin position="16"/>
        <end position="39"/>
    </location>
</feature>
<evidence type="ECO:0000313" key="2">
    <source>
        <dbReference type="EMBL" id="MDQ0514381.1"/>
    </source>
</evidence>
<gene>
    <name evidence="2" type="ORF">J2Z62_000819</name>
</gene>
<proteinExistence type="predicted"/>